<comment type="catalytic activity">
    <reaction evidence="1">
        <text>5-amino-6-(5-phospho-D-ribosylamino)uracil + H2O = 5,6-diaminouracil + D-ribose 5-phosphate</text>
        <dbReference type="Rhea" id="RHEA:55020"/>
        <dbReference type="ChEBI" id="CHEBI:15377"/>
        <dbReference type="ChEBI" id="CHEBI:46252"/>
        <dbReference type="ChEBI" id="CHEBI:58453"/>
        <dbReference type="ChEBI" id="CHEBI:78346"/>
    </reaction>
</comment>
<evidence type="ECO:0000313" key="5">
    <source>
        <dbReference type="Proteomes" id="UP000572051"/>
    </source>
</evidence>
<proteinExistence type="predicted"/>
<reference evidence="4 5" key="1">
    <citation type="submission" date="2020-07" db="EMBL/GenBank/DDBJ databases">
        <title>Sequencing the genomes of 1000 actinobacteria strains.</title>
        <authorList>
            <person name="Klenk H.-P."/>
        </authorList>
    </citation>
    <scope>NUCLEOTIDE SEQUENCE [LARGE SCALE GENOMIC DNA]</scope>
    <source>
        <strain evidence="4 5">DSM 44442</strain>
    </source>
</reference>
<sequence>MSPGIHPTDARSVADLLQARERPKFLFFWGHRPPASGGVSASCLSQWWPAAFTVDGVAYPTAEHYMMAGKARLFGDAEAAERIVAAGHPRDAKTLGRQVRGFDEETWAAARFEIVVRGSVAKFGQHPELRDFLLGTGRRVLVEASPRDRVWGIGMGARNEKAERPEAWRGSNLLGFALMEARHRLAAA</sequence>
<evidence type="ECO:0000259" key="3">
    <source>
        <dbReference type="Pfam" id="PF08719"/>
    </source>
</evidence>
<dbReference type="RefSeq" id="WP_179823701.1">
    <property type="nucleotide sequence ID" value="NZ_JACCFS010000001.1"/>
</dbReference>
<dbReference type="Pfam" id="PF08719">
    <property type="entry name" value="NADAR"/>
    <property type="match status" value="1"/>
</dbReference>
<evidence type="ECO:0000256" key="2">
    <source>
        <dbReference type="ARBA" id="ARBA00000751"/>
    </source>
</evidence>
<accession>A0A7Z0EMH9</accession>
<name>A0A7Z0EMH9_9ACTN</name>
<feature type="domain" description="NADAR" evidence="3">
    <location>
        <begin position="27"/>
        <end position="185"/>
    </location>
</feature>
<gene>
    <name evidence="4" type="ORF">HNR10_002733</name>
</gene>
<keyword evidence="5" id="KW-1185">Reference proteome</keyword>
<dbReference type="CDD" id="cd15457">
    <property type="entry name" value="NADAR"/>
    <property type="match status" value="1"/>
</dbReference>
<protein>
    <recommendedName>
        <fullName evidence="3">NADAR domain-containing protein</fullName>
    </recommendedName>
</protein>
<comment type="caution">
    <text evidence="4">The sequence shown here is derived from an EMBL/GenBank/DDBJ whole genome shotgun (WGS) entry which is preliminary data.</text>
</comment>
<dbReference type="SUPFAM" id="SSF143990">
    <property type="entry name" value="YbiA-like"/>
    <property type="match status" value="1"/>
</dbReference>
<dbReference type="Proteomes" id="UP000572051">
    <property type="component" value="Unassembled WGS sequence"/>
</dbReference>
<dbReference type="NCBIfam" id="TIGR02464">
    <property type="entry name" value="ribofla_fusion"/>
    <property type="match status" value="1"/>
</dbReference>
<dbReference type="Gene3D" id="1.10.357.40">
    <property type="entry name" value="YbiA-like"/>
    <property type="match status" value="1"/>
</dbReference>
<dbReference type="EMBL" id="JACCFS010000001">
    <property type="protein sequence ID" value="NYJ34852.1"/>
    <property type="molecule type" value="Genomic_DNA"/>
</dbReference>
<dbReference type="InterPro" id="IPR012816">
    <property type="entry name" value="NADAR"/>
</dbReference>
<organism evidence="4 5">
    <name type="scientific">Nocardiopsis aegyptia</name>
    <dbReference type="NCBI Taxonomy" id="220378"/>
    <lineage>
        <taxon>Bacteria</taxon>
        <taxon>Bacillati</taxon>
        <taxon>Actinomycetota</taxon>
        <taxon>Actinomycetes</taxon>
        <taxon>Streptosporangiales</taxon>
        <taxon>Nocardiopsidaceae</taxon>
        <taxon>Nocardiopsis</taxon>
    </lineage>
</organism>
<comment type="catalytic activity">
    <reaction evidence="2">
        <text>2,5-diamino-6-hydroxy-4-(5-phosphoribosylamino)-pyrimidine + H2O = 2,5,6-triamino-4-hydroxypyrimidine + D-ribose 5-phosphate</text>
        <dbReference type="Rhea" id="RHEA:23436"/>
        <dbReference type="ChEBI" id="CHEBI:15377"/>
        <dbReference type="ChEBI" id="CHEBI:58614"/>
        <dbReference type="ChEBI" id="CHEBI:78346"/>
        <dbReference type="ChEBI" id="CHEBI:137796"/>
    </reaction>
</comment>
<dbReference type="InterPro" id="IPR037238">
    <property type="entry name" value="YbiA-like_sf"/>
</dbReference>
<evidence type="ECO:0000313" key="4">
    <source>
        <dbReference type="EMBL" id="NYJ34852.1"/>
    </source>
</evidence>
<evidence type="ECO:0000256" key="1">
    <source>
        <dbReference type="ARBA" id="ARBA00000022"/>
    </source>
</evidence>
<dbReference type="AlphaFoldDB" id="A0A7Z0EMH9"/>